<dbReference type="PANTHER" id="PTHR21666:SF270">
    <property type="entry name" value="MUREIN HYDROLASE ACTIVATOR ENVC"/>
    <property type="match status" value="1"/>
</dbReference>
<evidence type="ECO:0000259" key="5">
    <source>
        <dbReference type="Pfam" id="PF24517"/>
    </source>
</evidence>
<gene>
    <name evidence="6" type="ORF">A2937_02235</name>
</gene>
<protein>
    <submittedName>
        <fullName evidence="6">Uncharacterized protein</fullName>
    </submittedName>
</protein>
<dbReference type="InterPro" id="IPR050570">
    <property type="entry name" value="Cell_wall_metabolism_enzyme"/>
</dbReference>
<organism evidence="6 7">
    <name type="scientific">Candidatus Yonathbacteria bacterium RIFCSPLOWO2_01_FULL_47_33b</name>
    <dbReference type="NCBI Taxonomy" id="1802727"/>
    <lineage>
        <taxon>Bacteria</taxon>
        <taxon>Candidatus Yonathiibacteriota</taxon>
    </lineage>
</organism>
<evidence type="ECO:0000256" key="3">
    <source>
        <dbReference type="ARBA" id="ARBA00022729"/>
    </source>
</evidence>
<evidence type="ECO:0000259" key="4">
    <source>
        <dbReference type="Pfam" id="PF01551"/>
    </source>
</evidence>
<dbReference type="InterPro" id="IPR055372">
    <property type="entry name" value="CBM96"/>
</dbReference>
<dbReference type="Pfam" id="PF01551">
    <property type="entry name" value="Peptidase_M23"/>
    <property type="match status" value="1"/>
</dbReference>
<dbReference type="NCBIfam" id="NF033679">
    <property type="entry name" value="DNRLRE_dom"/>
    <property type="match status" value="1"/>
</dbReference>
<dbReference type="InterPro" id="IPR016047">
    <property type="entry name" value="M23ase_b-sheet_dom"/>
</dbReference>
<dbReference type="InterPro" id="IPR011055">
    <property type="entry name" value="Dup_hybrid_motif"/>
</dbReference>
<dbReference type="GO" id="GO:0004222">
    <property type="term" value="F:metalloendopeptidase activity"/>
    <property type="evidence" value="ECO:0007669"/>
    <property type="project" value="TreeGrafter"/>
</dbReference>
<dbReference type="STRING" id="1802727.A2937_02235"/>
<feature type="domain" description="Carbohydrate-binding module family 96" evidence="5">
    <location>
        <begin position="45"/>
        <end position="107"/>
    </location>
</feature>
<comment type="caution">
    <text evidence="6">The sequence shown here is derived from an EMBL/GenBank/DDBJ whole genome shotgun (WGS) entry which is preliminary data.</text>
</comment>
<evidence type="ECO:0000256" key="2">
    <source>
        <dbReference type="ARBA" id="ARBA00022525"/>
    </source>
</evidence>
<dbReference type="EMBL" id="MHUW01000021">
    <property type="protein sequence ID" value="OHA83001.1"/>
    <property type="molecule type" value="Genomic_DNA"/>
</dbReference>
<comment type="subcellular location">
    <subcellularLocation>
        <location evidence="1">Secreted</location>
    </subcellularLocation>
</comment>
<feature type="domain" description="M23ase beta-sheet core" evidence="4">
    <location>
        <begin position="233"/>
        <end position="337"/>
    </location>
</feature>
<sequence>MKKMDGSAMPQDINIVHAWGGWFNNSYNLTLVRDDKLQIGGWGDTYTSPIRFDLVGLPATVDSAYLYLYALPSGSANPSQVSLWPITSVWDPATVGWNNFPSTSSGYYWPVSTAVNTWRGYTISGWYADWKSGVRPDDGILIWPYNNDGTQRFDKFVSSKSTDDGHRPILGLTFTPTLEFKMPLPGGYSWLVTNEVGGYECMGQFPWPDAAHQGNNYFAIDIAWNNSGGVYGQYNTPILAAAGGKVIEVGGGNNNGDLNGFYVVIDHDSDGNINTGFTTRYLHLNQAAARANGALLSVGNSVNQGDQIGIMGTTGKTLDGNPTSTGVHLHFGVRYNNGGSSTISELTKVLMEGLLLKSYQTECTIDPVTGIPTGRIRRYSSTLTPTGY</sequence>
<name>A0A1G2SEX9_9BACT</name>
<dbReference type="Pfam" id="PF24517">
    <property type="entry name" value="CBM96"/>
    <property type="match status" value="1"/>
</dbReference>
<evidence type="ECO:0000256" key="1">
    <source>
        <dbReference type="ARBA" id="ARBA00004613"/>
    </source>
</evidence>
<dbReference type="SUPFAM" id="SSF51261">
    <property type="entry name" value="Duplicated hybrid motif"/>
    <property type="match status" value="1"/>
</dbReference>
<accession>A0A1G2SEX9</accession>
<keyword evidence="2" id="KW-0964">Secreted</keyword>
<keyword evidence="3" id="KW-0732">Signal</keyword>
<dbReference type="Proteomes" id="UP000177987">
    <property type="component" value="Unassembled WGS sequence"/>
</dbReference>
<dbReference type="AlphaFoldDB" id="A0A1G2SEX9"/>
<reference evidence="6 7" key="1">
    <citation type="journal article" date="2016" name="Nat. Commun.">
        <title>Thousands of microbial genomes shed light on interconnected biogeochemical processes in an aquifer system.</title>
        <authorList>
            <person name="Anantharaman K."/>
            <person name="Brown C.T."/>
            <person name="Hug L.A."/>
            <person name="Sharon I."/>
            <person name="Castelle C.J."/>
            <person name="Probst A.J."/>
            <person name="Thomas B.C."/>
            <person name="Singh A."/>
            <person name="Wilkins M.J."/>
            <person name="Karaoz U."/>
            <person name="Brodie E.L."/>
            <person name="Williams K.H."/>
            <person name="Hubbard S.S."/>
            <person name="Banfield J.F."/>
        </authorList>
    </citation>
    <scope>NUCLEOTIDE SEQUENCE [LARGE SCALE GENOMIC DNA]</scope>
</reference>
<dbReference type="CDD" id="cd12797">
    <property type="entry name" value="M23_peptidase"/>
    <property type="match status" value="1"/>
</dbReference>
<evidence type="ECO:0000313" key="6">
    <source>
        <dbReference type="EMBL" id="OHA83001.1"/>
    </source>
</evidence>
<proteinExistence type="predicted"/>
<evidence type="ECO:0000313" key="7">
    <source>
        <dbReference type="Proteomes" id="UP000177987"/>
    </source>
</evidence>
<dbReference type="PANTHER" id="PTHR21666">
    <property type="entry name" value="PEPTIDASE-RELATED"/>
    <property type="match status" value="1"/>
</dbReference>
<dbReference type="Gene3D" id="2.70.70.10">
    <property type="entry name" value="Glucose Permease (Domain IIA)"/>
    <property type="match status" value="1"/>
</dbReference>